<keyword evidence="4" id="KW-0378">Hydrolase</keyword>
<dbReference type="GO" id="GO:0006043">
    <property type="term" value="P:glucosamine catabolic process"/>
    <property type="evidence" value="ECO:0007669"/>
    <property type="project" value="TreeGrafter"/>
</dbReference>
<evidence type="ECO:0000313" key="7">
    <source>
        <dbReference type="Proteomes" id="UP000187455"/>
    </source>
</evidence>
<dbReference type="GO" id="GO:0006046">
    <property type="term" value="P:N-acetylglucosamine catabolic process"/>
    <property type="evidence" value="ECO:0007669"/>
    <property type="project" value="TreeGrafter"/>
</dbReference>
<dbReference type="GO" id="GO:0042802">
    <property type="term" value="F:identical protein binding"/>
    <property type="evidence" value="ECO:0007669"/>
    <property type="project" value="TreeGrafter"/>
</dbReference>
<dbReference type="PANTHER" id="PTHR11280">
    <property type="entry name" value="GLUCOSAMINE-6-PHOSPHATE ISOMERASE"/>
    <property type="match status" value="1"/>
</dbReference>
<dbReference type="GO" id="GO:0016853">
    <property type="term" value="F:isomerase activity"/>
    <property type="evidence" value="ECO:0007669"/>
    <property type="project" value="UniProtKB-KW"/>
</dbReference>
<dbReference type="Proteomes" id="UP000187455">
    <property type="component" value="Unassembled WGS sequence"/>
</dbReference>
<keyword evidence="7" id="KW-1185">Reference proteome</keyword>
<sequence>MRLVIKDDEVQVAHHAAVYVSRRIIEFSPSLDRPFVLGILDDFSLVAVYRFLSTFYREGLVSFENVIVFISDEFVGLPLEHPASNYTVLKENLFKNIDIKQENIFSLNGKAENLTSECINYEKKISEVGGIELILGSVQPDGHVAFNEPGSSLSSNTRIKTLAYETVLENARFFGGDVEKVPKLALTMGINTVLESREIVIIMTGAQKSLALSKCVEGGINHMWIVSAIQLHPSALIICDEDATLELLVKTVRYFKNSEKMQDELAETYKVHLDGSLSSTNLKRRLNSHSPPGEYSIQVSQVHINTANQVLDDNSPEHQIDLKEENVHNIENNDDETDVESYDGSFNIPNTMVFIGGHRAPIESNSLAYPNLTSTSLSTVNPNVDLNAYPRLWWEHMDQFSYFYNAHFVNCHSSNSLDSNNINSSVESDIEMDERIPPGITSIDSDSYLDDIERLRENEYNALDDD</sequence>
<dbReference type="Gene3D" id="3.40.50.1360">
    <property type="match status" value="1"/>
</dbReference>
<proteinExistence type="inferred from homology"/>
<protein>
    <recommendedName>
        <fullName evidence="3">glucosamine-6-phosphate deaminase</fullName>
        <ecNumber evidence="3">3.5.99.6</ecNumber>
    </recommendedName>
</protein>
<comment type="similarity">
    <text evidence="2">Belongs to the glucosamine/galactosamine-6-phosphate isomerase family.</text>
</comment>
<dbReference type="NCBIfam" id="TIGR00502">
    <property type="entry name" value="nagB"/>
    <property type="match status" value="1"/>
</dbReference>
<name>A0A1R0GP11_9FUNG</name>
<dbReference type="InterPro" id="IPR004547">
    <property type="entry name" value="Glucosamine6P_isomerase"/>
</dbReference>
<dbReference type="Pfam" id="PF01182">
    <property type="entry name" value="Glucosamine_iso"/>
    <property type="match status" value="1"/>
</dbReference>
<dbReference type="OrthoDB" id="5552157at2759"/>
<evidence type="ECO:0000256" key="1">
    <source>
        <dbReference type="ARBA" id="ARBA00000644"/>
    </source>
</evidence>
<dbReference type="STRING" id="133383.A0A1R0GP11"/>
<dbReference type="PANTHER" id="PTHR11280:SF5">
    <property type="entry name" value="GLUCOSAMINE-6-PHOSPHATE ISOMERASE"/>
    <property type="match status" value="1"/>
</dbReference>
<dbReference type="AlphaFoldDB" id="A0A1R0GP11"/>
<dbReference type="GO" id="GO:0005737">
    <property type="term" value="C:cytoplasm"/>
    <property type="evidence" value="ECO:0007669"/>
    <property type="project" value="TreeGrafter"/>
</dbReference>
<reference evidence="6 7" key="1">
    <citation type="journal article" date="2016" name="Mol. Biol. Evol.">
        <title>Genome-Wide Survey of Gut Fungi (Harpellales) Reveals the First Horizontally Transferred Ubiquitin Gene from a Mosquito Host.</title>
        <authorList>
            <person name="Wang Y."/>
            <person name="White M.M."/>
            <person name="Kvist S."/>
            <person name="Moncalvo J.M."/>
        </authorList>
    </citation>
    <scope>NUCLEOTIDE SEQUENCE [LARGE SCALE GENOMIC DNA]</scope>
    <source>
        <strain evidence="6 7">ALG-7-W6</strain>
    </source>
</reference>
<gene>
    <name evidence="6" type="ORF">AYI68_g7314</name>
</gene>
<evidence type="ECO:0000256" key="3">
    <source>
        <dbReference type="ARBA" id="ARBA00012680"/>
    </source>
</evidence>
<dbReference type="EMBL" id="LSSL01005892">
    <property type="protein sequence ID" value="OLY78632.1"/>
    <property type="molecule type" value="Genomic_DNA"/>
</dbReference>
<keyword evidence="6" id="KW-0413">Isomerase</keyword>
<dbReference type="GO" id="GO:0005975">
    <property type="term" value="P:carbohydrate metabolic process"/>
    <property type="evidence" value="ECO:0007669"/>
    <property type="project" value="InterPro"/>
</dbReference>
<evidence type="ECO:0000259" key="5">
    <source>
        <dbReference type="Pfam" id="PF01182"/>
    </source>
</evidence>
<dbReference type="EC" id="3.5.99.6" evidence="3"/>
<accession>A0A1R0GP11</accession>
<comment type="caution">
    <text evidence="6">The sequence shown here is derived from an EMBL/GenBank/DDBJ whole genome shotgun (WGS) entry which is preliminary data.</text>
</comment>
<dbReference type="GO" id="GO:0004342">
    <property type="term" value="F:glucosamine-6-phosphate deaminase activity"/>
    <property type="evidence" value="ECO:0007669"/>
    <property type="project" value="UniProtKB-EC"/>
</dbReference>
<dbReference type="SUPFAM" id="SSF100950">
    <property type="entry name" value="NagB/RpiA/CoA transferase-like"/>
    <property type="match status" value="1"/>
</dbReference>
<feature type="domain" description="Glucosamine/galactosamine-6-phosphate isomerase" evidence="5">
    <location>
        <begin position="49"/>
        <end position="224"/>
    </location>
</feature>
<evidence type="ECO:0000313" key="6">
    <source>
        <dbReference type="EMBL" id="OLY78632.1"/>
    </source>
</evidence>
<dbReference type="GO" id="GO:0019262">
    <property type="term" value="P:N-acetylneuraminate catabolic process"/>
    <property type="evidence" value="ECO:0007669"/>
    <property type="project" value="TreeGrafter"/>
</dbReference>
<comment type="catalytic activity">
    <reaction evidence="1">
        <text>alpha-D-glucosamine 6-phosphate + H2O = beta-D-fructose 6-phosphate + NH4(+)</text>
        <dbReference type="Rhea" id="RHEA:12172"/>
        <dbReference type="ChEBI" id="CHEBI:15377"/>
        <dbReference type="ChEBI" id="CHEBI:28938"/>
        <dbReference type="ChEBI" id="CHEBI:57634"/>
        <dbReference type="ChEBI" id="CHEBI:75989"/>
        <dbReference type="EC" id="3.5.99.6"/>
    </reaction>
</comment>
<dbReference type="InterPro" id="IPR037171">
    <property type="entry name" value="NagB/RpiA_transferase-like"/>
</dbReference>
<dbReference type="CDD" id="cd01399">
    <property type="entry name" value="GlcN6P_deaminase"/>
    <property type="match status" value="1"/>
</dbReference>
<evidence type="ECO:0000256" key="4">
    <source>
        <dbReference type="ARBA" id="ARBA00022801"/>
    </source>
</evidence>
<dbReference type="InterPro" id="IPR006148">
    <property type="entry name" value="Glc/Gal-6P_isomerase"/>
</dbReference>
<organism evidence="6 7">
    <name type="scientific">Smittium mucronatum</name>
    <dbReference type="NCBI Taxonomy" id="133383"/>
    <lineage>
        <taxon>Eukaryota</taxon>
        <taxon>Fungi</taxon>
        <taxon>Fungi incertae sedis</taxon>
        <taxon>Zoopagomycota</taxon>
        <taxon>Kickxellomycotina</taxon>
        <taxon>Harpellomycetes</taxon>
        <taxon>Harpellales</taxon>
        <taxon>Legeriomycetaceae</taxon>
        <taxon>Smittium</taxon>
    </lineage>
</organism>
<evidence type="ECO:0000256" key="2">
    <source>
        <dbReference type="ARBA" id="ARBA00005526"/>
    </source>
</evidence>